<accession>A0AAN6U0E6</accession>
<dbReference type="GeneID" id="87829728"/>
<dbReference type="AlphaFoldDB" id="A0AAN6U0E6"/>
<dbReference type="Proteomes" id="UP001302602">
    <property type="component" value="Unassembled WGS sequence"/>
</dbReference>
<feature type="region of interest" description="Disordered" evidence="1">
    <location>
        <begin position="31"/>
        <end position="90"/>
    </location>
</feature>
<dbReference type="EMBL" id="MU853228">
    <property type="protein sequence ID" value="KAK4123899.1"/>
    <property type="molecule type" value="Genomic_DNA"/>
</dbReference>
<dbReference type="RefSeq" id="XP_062647670.1">
    <property type="nucleotide sequence ID" value="XM_062792959.1"/>
</dbReference>
<organism evidence="2 3">
    <name type="scientific">Parathielavia appendiculata</name>
    <dbReference type="NCBI Taxonomy" id="2587402"/>
    <lineage>
        <taxon>Eukaryota</taxon>
        <taxon>Fungi</taxon>
        <taxon>Dikarya</taxon>
        <taxon>Ascomycota</taxon>
        <taxon>Pezizomycotina</taxon>
        <taxon>Sordariomycetes</taxon>
        <taxon>Sordariomycetidae</taxon>
        <taxon>Sordariales</taxon>
        <taxon>Chaetomiaceae</taxon>
        <taxon>Parathielavia</taxon>
    </lineage>
</organism>
<sequence length="90" mass="9650">MYCGGTSVRRYLMNWCCGGFAVLLHAASISPPHPKTSSNSATQAHSSVPNAPSAPQKNYLNLQESRKGYSTSPTLGPTTIQRIDARASRV</sequence>
<keyword evidence="3" id="KW-1185">Reference proteome</keyword>
<reference evidence="2" key="1">
    <citation type="journal article" date="2023" name="Mol. Phylogenet. Evol.">
        <title>Genome-scale phylogeny and comparative genomics of the fungal order Sordariales.</title>
        <authorList>
            <person name="Hensen N."/>
            <person name="Bonometti L."/>
            <person name="Westerberg I."/>
            <person name="Brannstrom I.O."/>
            <person name="Guillou S."/>
            <person name="Cros-Aarteil S."/>
            <person name="Calhoun S."/>
            <person name="Haridas S."/>
            <person name="Kuo A."/>
            <person name="Mondo S."/>
            <person name="Pangilinan J."/>
            <person name="Riley R."/>
            <person name="LaButti K."/>
            <person name="Andreopoulos B."/>
            <person name="Lipzen A."/>
            <person name="Chen C."/>
            <person name="Yan M."/>
            <person name="Daum C."/>
            <person name="Ng V."/>
            <person name="Clum A."/>
            <person name="Steindorff A."/>
            <person name="Ohm R.A."/>
            <person name="Martin F."/>
            <person name="Silar P."/>
            <person name="Natvig D.O."/>
            <person name="Lalanne C."/>
            <person name="Gautier V."/>
            <person name="Ament-Velasquez S.L."/>
            <person name="Kruys A."/>
            <person name="Hutchinson M.I."/>
            <person name="Powell A.J."/>
            <person name="Barry K."/>
            <person name="Miller A.N."/>
            <person name="Grigoriev I.V."/>
            <person name="Debuchy R."/>
            <person name="Gladieux P."/>
            <person name="Hiltunen Thoren M."/>
            <person name="Johannesson H."/>
        </authorList>
    </citation>
    <scope>NUCLEOTIDE SEQUENCE</scope>
    <source>
        <strain evidence="2">CBS 731.68</strain>
    </source>
</reference>
<proteinExistence type="predicted"/>
<protein>
    <submittedName>
        <fullName evidence="2">Uncharacterized protein</fullName>
    </submittedName>
</protein>
<evidence type="ECO:0000313" key="2">
    <source>
        <dbReference type="EMBL" id="KAK4123899.1"/>
    </source>
</evidence>
<gene>
    <name evidence="2" type="ORF">N657DRAFT_645503</name>
</gene>
<comment type="caution">
    <text evidence="2">The sequence shown here is derived from an EMBL/GenBank/DDBJ whole genome shotgun (WGS) entry which is preliminary data.</text>
</comment>
<evidence type="ECO:0000313" key="3">
    <source>
        <dbReference type="Proteomes" id="UP001302602"/>
    </source>
</evidence>
<evidence type="ECO:0000256" key="1">
    <source>
        <dbReference type="SAM" id="MobiDB-lite"/>
    </source>
</evidence>
<feature type="compositionally biased region" description="Polar residues" evidence="1">
    <location>
        <begin position="35"/>
        <end position="81"/>
    </location>
</feature>
<name>A0AAN6U0E6_9PEZI</name>
<reference evidence="2" key="2">
    <citation type="submission" date="2023-05" db="EMBL/GenBank/DDBJ databases">
        <authorList>
            <consortium name="Lawrence Berkeley National Laboratory"/>
            <person name="Steindorff A."/>
            <person name="Hensen N."/>
            <person name="Bonometti L."/>
            <person name="Westerberg I."/>
            <person name="Brannstrom I.O."/>
            <person name="Guillou S."/>
            <person name="Cros-Aarteil S."/>
            <person name="Calhoun S."/>
            <person name="Haridas S."/>
            <person name="Kuo A."/>
            <person name="Mondo S."/>
            <person name="Pangilinan J."/>
            <person name="Riley R."/>
            <person name="Labutti K."/>
            <person name="Andreopoulos B."/>
            <person name="Lipzen A."/>
            <person name="Chen C."/>
            <person name="Yanf M."/>
            <person name="Daum C."/>
            <person name="Ng V."/>
            <person name="Clum A."/>
            <person name="Ohm R."/>
            <person name="Martin F."/>
            <person name="Silar P."/>
            <person name="Natvig D."/>
            <person name="Lalanne C."/>
            <person name="Gautier V."/>
            <person name="Ament-Velasquez S.L."/>
            <person name="Kruys A."/>
            <person name="Hutchinson M.I."/>
            <person name="Powell A.J."/>
            <person name="Barry K."/>
            <person name="Miller A.N."/>
            <person name="Grigoriev I.V."/>
            <person name="Debuchy R."/>
            <person name="Gladieux P."/>
            <person name="Thoren M.H."/>
            <person name="Johannesson H."/>
        </authorList>
    </citation>
    <scope>NUCLEOTIDE SEQUENCE</scope>
    <source>
        <strain evidence="2">CBS 731.68</strain>
    </source>
</reference>